<evidence type="ECO:0008006" key="12">
    <source>
        <dbReference type="Google" id="ProtNLM"/>
    </source>
</evidence>
<evidence type="ECO:0000256" key="4">
    <source>
        <dbReference type="ARBA" id="ARBA00022846"/>
    </source>
</evidence>
<dbReference type="InterPro" id="IPR040193">
    <property type="entry name" value="EFHC1/EFHC2/EFHB"/>
</dbReference>
<dbReference type="PROSITE" id="PS50222">
    <property type="entry name" value="EF_HAND_2"/>
    <property type="match status" value="1"/>
</dbReference>
<dbReference type="SUPFAM" id="SSF47473">
    <property type="entry name" value="EF-hand"/>
    <property type="match status" value="1"/>
</dbReference>
<dbReference type="RefSeq" id="XP_013333310.1">
    <property type="nucleotide sequence ID" value="XM_013477856.1"/>
</dbReference>
<keyword evidence="3" id="KW-0677">Repeat</keyword>
<dbReference type="Proteomes" id="UP000030763">
    <property type="component" value="Unassembled WGS sequence"/>
</dbReference>
<evidence type="ECO:0000256" key="3">
    <source>
        <dbReference type="ARBA" id="ARBA00022737"/>
    </source>
</evidence>
<keyword evidence="5" id="KW-0969">Cilium</keyword>
<comment type="subcellular location">
    <subcellularLocation>
        <location evidence="1">Cytoplasm</location>
        <location evidence="1">Cytoskeleton</location>
        <location evidence="1">Flagellum axoneme</location>
    </subcellularLocation>
</comment>
<accession>U6M2L1</accession>
<dbReference type="GO" id="GO:0005509">
    <property type="term" value="F:calcium ion binding"/>
    <property type="evidence" value="ECO:0007669"/>
    <property type="project" value="InterPro"/>
</dbReference>
<feature type="domain" description="DM10" evidence="9">
    <location>
        <begin position="81"/>
        <end position="187"/>
    </location>
</feature>
<evidence type="ECO:0000256" key="2">
    <source>
        <dbReference type="ARBA" id="ARBA00022490"/>
    </source>
</evidence>
<organism evidence="10 11">
    <name type="scientific">Eimeria maxima</name>
    <name type="common">Coccidian parasite</name>
    <dbReference type="NCBI Taxonomy" id="5804"/>
    <lineage>
        <taxon>Eukaryota</taxon>
        <taxon>Sar</taxon>
        <taxon>Alveolata</taxon>
        <taxon>Apicomplexa</taxon>
        <taxon>Conoidasida</taxon>
        <taxon>Coccidia</taxon>
        <taxon>Eucoccidiorida</taxon>
        <taxon>Eimeriorina</taxon>
        <taxon>Eimeriidae</taxon>
        <taxon>Eimeria</taxon>
    </lineage>
</organism>
<evidence type="ECO:0000259" key="9">
    <source>
        <dbReference type="PROSITE" id="PS51336"/>
    </source>
</evidence>
<dbReference type="GeneID" id="25336117"/>
<dbReference type="InterPro" id="IPR011992">
    <property type="entry name" value="EF-hand-dom_pair"/>
</dbReference>
<evidence type="ECO:0000259" key="8">
    <source>
        <dbReference type="PROSITE" id="PS50222"/>
    </source>
</evidence>
<dbReference type="OrthoDB" id="329220at2759"/>
<dbReference type="PANTHER" id="PTHR12086">
    <property type="entry name" value="EF-HAND DOMAIN C-TERMINAL CONTAINING PROTEIN"/>
    <property type="match status" value="1"/>
</dbReference>
<evidence type="ECO:0000313" key="11">
    <source>
        <dbReference type="Proteomes" id="UP000030763"/>
    </source>
</evidence>
<feature type="domain" description="EF-hand" evidence="8">
    <location>
        <begin position="502"/>
        <end position="527"/>
    </location>
</feature>
<evidence type="ECO:0000256" key="1">
    <source>
        <dbReference type="ARBA" id="ARBA00004611"/>
    </source>
</evidence>
<evidence type="ECO:0000256" key="5">
    <source>
        <dbReference type="ARBA" id="ARBA00023069"/>
    </source>
</evidence>
<dbReference type="PROSITE" id="PS51336">
    <property type="entry name" value="DM10"/>
    <property type="match status" value="1"/>
</dbReference>
<dbReference type="VEuPathDB" id="ToxoDB:EMWEY_00021310"/>
<keyword evidence="4" id="KW-0282">Flagellum</keyword>
<keyword evidence="2" id="KW-0963">Cytoplasm</keyword>
<sequence length="605" mass="68455">MLQKMSQDCGSQVAQGRMSLNSKSIAAPEDARYIDAFRFVALEREKDPWRDGSTLPVATTRDTYKKEIATPTGAPAWDIMEHKVLRFFSYFNEHVDESRAENYRSRPCEILYYLEDDTMEIVEPNIDNSGMHSGSLIKRHRFPNAADPEKLVSPADLLVGKTFTAYGKTFAITSCDPFTRDWYRASGMNQPPNCTVDFPASIGYSCDRVQSKHRTQTATPNSAKQCIDDFYERVESPEPVRVHPTLSKCLIPAVGFYALKSVRCHRAWRAVQPSFYPPVVNFLPYLEMTQWKFEKTCHPMEGNGKVLSVGPSYPCPPEAEYFVLQDFKVGSVVRIADREFFIYAADPFTMSYVKDNLGIQLQEPIKVDEPEVPMQPSTSANPRPHEKANAAYSKYDRKSGHLFIKATIADMICPDAFGREVHILFYPEDKYVSVFEPKGDGHSTTSGEKLLQKSIYFNESAGRPFEASDFVIGRLWDGLRGNDIKSGRMFTACDEDALLMTRYFDSTQDGKVDYEEFCKGMLELQGAFLSNSQRLNETLRSPRLLQLLTKEFSRSSLGRNVSVDEAVEVFNRCGLKSDVQGSIIISGINQFATMTKMALREVQSK</sequence>
<dbReference type="Pfam" id="PF06565">
    <property type="entry name" value="DM10_dom"/>
    <property type="match status" value="1"/>
</dbReference>
<keyword evidence="7" id="KW-0966">Cell projection</keyword>
<dbReference type="InterPro" id="IPR002048">
    <property type="entry name" value="EF_hand_dom"/>
</dbReference>
<gene>
    <name evidence="10" type="ORF">EMWEY_00021310</name>
</gene>
<reference evidence="10" key="2">
    <citation type="submission" date="2013-10" db="EMBL/GenBank/DDBJ databases">
        <authorList>
            <person name="Aslett M."/>
        </authorList>
    </citation>
    <scope>NUCLEOTIDE SEQUENCE [LARGE SCALE GENOMIC DNA]</scope>
    <source>
        <strain evidence="10">Weybridge</strain>
    </source>
</reference>
<dbReference type="PANTHER" id="PTHR12086:SF9">
    <property type="entry name" value="EF-HAND DOMAIN-CONTAINING PROTEIN 1"/>
    <property type="match status" value="1"/>
</dbReference>
<reference evidence="10" key="1">
    <citation type="submission" date="2013-10" db="EMBL/GenBank/DDBJ databases">
        <title>Genomic analysis of the causative agents of coccidiosis in chickens.</title>
        <authorList>
            <person name="Reid A.J."/>
            <person name="Blake D."/>
            <person name="Billington K."/>
            <person name="Browne H."/>
            <person name="Dunn M."/>
            <person name="Hung S."/>
            <person name="Kawahara F."/>
            <person name="Miranda-Saavedra D."/>
            <person name="Mourier T."/>
            <person name="Nagra H."/>
            <person name="Otto T.D."/>
            <person name="Rawlings N."/>
            <person name="Sanchez A."/>
            <person name="Sanders M."/>
            <person name="Subramaniam C."/>
            <person name="Tay Y."/>
            <person name="Dear P."/>
            <person name="Doerig C."/>
            <person name="Gruber A."/>
            <person name="Parkinson J."/>
            <person name="Shirley M."/>
            <person name="Wan K.L."/>
            <person name="Berriman M."/>
            <person name="Tomley F."/>
            <person name="Pain A."/>
        </authorList>
    </citation>
    <scope>NUCLEOTIDE SEQUENCE [LARGE SCALE GENOMIC DNA]</scope>
    <source>
        <strain evidence="10">Weybridge</strain>
    </source>
</reference>
<dbReference type="FunFam" id="2.30.29.170:FF:000004">
    <property type="entry name" value="EF-hand domain containing 2"/>
    <property type="match status" value="1"/>
</dbReference>
<dbReference type="SMART" id="SM00676">
    <property type="entry name" value="DM10"/>
    <property type="match status" value="1"/>
</dbReference>
<dbReference type="EMBL" id="HG719033">
    <property type="protein sequence ID" value="CDJ56659.1"/>
    <property type="molecule type" value="Genomic_DNA"/>
</dbReference>
<keyword evidence="11" id="KW-1185">Reference proteome</keyword>
<keyword evidence="6" id="KW-0206">Cytoskeleton</keyword>
<evidence type="ECO:0000313" key="10">
    <source>
        <dbReference type="EMBL" id="CDJ56659.1"/>
    </source>
</evidence>
<dbReference type="Gene3D" id="2.30.29.170">
    <property type="match status" value="2"/>
</dbReference>
<dbReference type="InterPro" id="IPR006602">
    <property type="entry name" value="DM10_dom"/>
</dbReference>
<name>U6M2L1_EIMMA</name>
<protein>
    <recommendedName>
        <fullName evidence="12">EF-hand domain-containing protein</fullName>
    </recommendedName>
</protein>
<evidence type="ECO:0000256" key="6">
    <source>
        <dbReference type="ARBA" id="ARBA00023212"/>
    </source>
</evidence>
<dbReference type="AlphaFoldDB" id="U6M2L1"/>
<proteinExistence type="predicted"/>
<evidence type="ECO:0000256" key="7">
    <source>
        <dbReference type="ARBA" id="ARBA00023273"/>
    </source>
</evidence>